<evidence type="ECO:0000313" key="3">
    <source>
        <dbReference type="Proteomes" id="UP001177023"/>
    </source>
</evidence>
<comment type="caution">
    <text evidence="2">The sequence shown here is derived from an EMBL/GenBank/DDBJ whole genome shotgun (WGS) entry which is preliminary data.</text>
</comment>
<feature type="non-terminal residue" evidence="2">
    <location>
        <position position="211"/>
    </location>
</feature>
<evidence type="ECO:0000313" key="2">
    <source>
        <dbReference type="EMBL" id="CAJ0575776.1"/>
    </source>
</evidence>
<dbReference type="PANTHER" id="PTHR34311">
    <property type="entry name" value="PROTEIN CBG21698-RELATED"/>
    <property type="match status" value="1"/>
</dbReference>
<dbReference type="AlphaFoldDB" id="A0AA36G2F9"/>
<feature type="signal peptide" evidence="1">
    <location>
        <begin position="1"/>
        <end position="16"/>
    </location>
</feature>
<feature type="chain" id="PRO_5041421228" evidence="1">
    <location>
        <begin position="17"/>
        <end position="211"/>
    </location>
</feature>
<organism evidence="2 3">
    <name type="scientific">Mesorhabditis spiculigera</name>
    <dbReference type="NCBI Taxonomy" id="96644"/>
    <lineage>
        <taxon>Eukaryota</taxon>
        <taxon>Metazoa</taxon>
        <taxon>Ecdysozoa</taxon>
        <taxon>Nematoda</taxon>
        <taxon>Chromadorea</taxon>
        <taxon>Rhabditida</taxon>
        <taxon>Rhabditina</taxon>
        <taxon>Rhabditomorpha</taxon>
        <taxon>Rhabditoidea</taxon>
        <taxon>Rhabditidae</taxon>
        <taxon>Mesorhabditinae</taxon>
        <taxon>Mesorhabditis</taxon>
    </lineage>
</organism>
<keyword evidence="1" id="KW-0732">Signal</keyword>
<gene>
    <name evidence="2" type="ORF">MSPICULIGERA_LOCUS14083</name>
</gene>
<evidence type="ECO:0000256" key="1">
    <source>
        <dbReference type="SAM" id="SignalP"/>
    </source>
</evidence>
<keyword evidence="3" id="KW-1185">Reference proteome</keyword>
<dbReference type="Proteomes" id="UP001177023">
    <property type="component" value="Unassembled WGS sequence"/>
</dbReference>
<proteinExistence type="predicted"/>
<dbReference type="EMBL" id="CATQJA010002641">
    <property type="protein sequence ID" value="CAJ0575776.1"/>
    <property type="molecule type" value="Genomic_DNA"/>
</dbReference>
<protein>
    <submittedName>
        <fullName evidence="2">Uncharacterized protein</fullName>
    </submittedName>
</protein>
<name>A0AA36G2F9_9BILA</name>
<sequence length="211" mass="24052">MKQLLVLFYLFAVAVSQDFFKCSKTDLDSEQARFNRALNIDPNLSYTNVSALYDAIFAIFRQDMIKICANRQQFQFYLGAKYSDCINPYTISGYGISNYDAISYVQIWNRLEYACGGGFHIAVAQYGCIHEITQDAPFVKCFNDWKATTANFTDTQMYCAATSTYMQCGSTVAKQHSCYKNQPTIPYYLCESVRMGNARLCQGLPNQRCFV</sequence>
<reference evidence="2" key="1">
    <citation type="submission" date="2023-06" db="EMBL/GenBank/DDBJ databases">
        <authorList>
            <person name="Delattre M."/>
        </authorList>
    </citation>
    <scope>NUCLEOTIDE SEQUENCE</scope>
    <source>
        <strain evidence="2">AF72</strain>
    </source>
</reference>
<accession>A0AA36G2F9</accession>